<feature type="binding site" evidence="10">
    <location>
        <position position="547"/>
    </location>
    <ligand>
        <name>L-isoleucyl-5'-AMP</name>
        <dbReference type="ChEBI" id="CHEBI:178002"/>
    </ligand>
</feature>
<protein>
    <recommendedName>
        <fullName evidence="10">Isoleucine--tRNA ligase</fullName>
        <ecNumber evidence="10">6.1.1.5</ecNumber>
    </recommendedName>
    <alternativeName>
        <fullName evidence="10">Isoleucyl-tRNA synthetase</fullName>
        <shortName evidence="10">IleRS</shortName>
    </alternativeName>
</protein>
<evidence type="ECO:0000256" key="7">
    <source>
        <dbReference type="ARBA" id="ARBA00023146"/>
    </source>
</evidence>
<keyword evidence="6 10" id="KW-0648">Protein biosynthesis</keyword>
<dbReference type="PANTHER" id="PTHR42765:SF1">
    <property type="entry name" value="ISOLEUCINE--TRNA LIGASE, MITOCHONDRIAL"/>
    <property type="match status" value="1"/>
</dbReference>
<dbReference type="InterPro" id="IPR009008">
    <property type="entry name" value="Val/Leu/Ile-tRNA-synth_edit"/>
</dbReference>
<dbReference type="CDD" id="cd00818">
    <property type="entry name" value="IleRS_core"/>
    <property type="match status" value="1"/>
</dbReference>
<keyword evidence="5 10" id="KW-0067">ATP-binding</keyword>
<evidence type="ECO:0000256" key="5">
    <source>
        <dbReference type="ARBA" id="ARBA00022840"/>
    </source>
</evidence>
<feature type="binding site" evidence="10">
    <location>
        <position position="591"/>
    </location>
    <ligand>
        <name>ATP</name>
        <dbReference type="ChEBI" id="CHEBI:30616"/>
    </ligand>
</feature>
<dbReference type="SUPFAM" id="SSF52374">
    <property type="entry name" value="Nucleotidylyl transferase"/>
    <property type="match status" value="1"/>
</dbReference>
<accession>A0ABU7MMY8</accession>
<comment type="subcellular location">
    <subcellularLocation>
        <location evidence="10">Cytoplasm</location>
    </subcellularLocation>
</comment>
<evidence type="ECO:0000256" key="3">
    <source>
        <dbReference type="ARBA" id="ARBA00022598"/>
    </source>
</evidence>
<feature type="domain" description="Methionyl/Valyl/Leucyl/Isoleucyl-tRNA synthetase anticodon-binding" evidence="12">
    <location>
        <begin position="669"/>
        <end position="819"/>
    </location>
</feature>
<dbReference type="NCBIfam" id="TIGR00392">
    <property type="entry name" value="ileS"/>
    <property type="match status" value="1"/>
</dbReference>
<keyword evidence="14" id="KW-1185">Reference proteome</keyword>
<dbReference type="Gene3D" id="3.40.50.620">
    <property type="entry name" value="HUPs"/>
    <property type="match status" value="2"/>
</dbReference>
<dbReference type="Pfam" id="PF08264">
    <property type="entry name" value="Anticodon_1"/>
    <property type="match status" value="1"/>
</dbReference>
<evidence type="ECO:0000259" key="12">
    <source>
        <dbReference type="Pfam" id="PF08264"/>
    </source>
</evidence>
<comment type="cofactor">
    <cofactor evidence="10">
        <name>Zn(2+)</name>
        <dbReference type="ChEBI" id="CHEBI:29105"/>
    </cofactor>
    <text evidence="10">Binds 1 zinc ion per subunit.</text>
</comment>
<comment type="domain">
    <text evidence="10">IleRS has two distinct active sites: one for aminoacylation and one for editing. The misactivated valine is translocated from the active site to the editing site, which sterically excludes the correctly activated isoleucine. The single editing site contains two valyl binding pockets, one specific for each substrate (Val-AMP or Val-tRNA(Ile)).</text>
</comment>
<feature type="binding site" evidence="10">
    <location>
        <position position="877"/>
    </location>
    <ligand>
        <name>Zn(2+)</name>
        <dbReference type="ChEBI" id="CHEBI:29105"/>
    </ligand>
</feature>
<dbReference type="InterPro" id="IPR014729">
    <property type="entry name" value="Rossmann-like_a/b/a_fold"/>
</dbReference>
<feature type="domain" description="Aminoacyl-tRNA synthetase class Ia" evidence="11">
    <location>
        <begin position="27"/>
        <end position="627"/>
    </location>
</feature>
<comment type="subunit">
    <text evidence="10">Monomer.</text>
</comment>
<feature type="short sequence motif" description="'KMSKS' region" evidence="10">
    <location>
        <begin position="588"/>
        <end position="592"/>
    </location>
</feature>
<comment type="caution">
    <text evidence="13">The sequence shown here is derived from an EMBL/GenBank/DDBJ whole genome shotgun (WGS) entry which is preliminary data.</text>
</comment>
<feature type="binding site" evidence="10">
    <location>
        <position position="857"/>
    </location>
    <ligand>
        <name>Zn(2+)</name>
        <dbReference type="ChEBI" id="CHEBI:29105"/>
    </ligand>
</feature>
<dbReference type="EMBL" id="JAZDWZ010000006">
    <property type="protein sequence ID" value="MEE3928426.1"/>
    <property type="molecule type" value="Genomic_DNA"/>
</dbReference>
<dbReference type="PROSITE" id="PS00178">
    <property type="entry name" value="AA_TRNA_LIGASE_I"/>
    <property type="match status" value="1"/>
</dbReference>
<dbReference type="InterPro" id="IPR001412">
    <property type="entry name" value="aa-tRNA-synth_I_CS"/>
</dbReference>
<evidence type="ECO:0000256" key="2">
    <source>
        <dbReference type="ARBA" id="ARBA00022490"/>
    </source>
</evidence>
<evidence type="ECO:0000256" key="10">
    <source>
        <dbReference type="HAMAP-Rule" id="MF_02002"/>
    </source>
</evidence>
<feature type="binding site" evidence="10">
    <location>
        <position position="874"/>
    </location>
    <ligand>
        <name>Zn(2+)</name>
        <dbReference type="ChEBI" id="CHEBI:29105"/>
    </ligand>
</feature>
<sequence>MDYKKTLNMPKTSFEMKANLVVKEPKYLKLWKENQIYNKVLEKNKDNPHFVLHDGPPYANGDLHIGHALNRILKDIIVRYKSLKGFYSPFVLGWDTHGLPIEHKMLKEANINKDELTPLILRKKAAKYAYKQVEKQKKQLEKLEMLTDLDTYYITMDKHYEAQQLRLFKKMVMDGLVYKGLKPVYWSPSSQSALAEAEVEYQDVVSPSIYVAFKIVSTTEKNKVHVNDHLIIWTTTPWTLIANSGVALGEEFSYTRLKYENKVYIVASELLEKVTQLFGWENYEILEVLTAKDIVGATYLTPITHQEAKVVFGHHVTLESGTGLVHIAPLFGEDDFLIGQKNKLNMIMHIADDGKIDYECKYNGVFYEDANKIIIDDLKNNNSLVKEAKLKHPYPHDWRTHQPIMYRGTPQWFVSIDKIRNKILNEIEKVKFYPEWAQKRLSQMIENRGDWTISRQRSWGVPIIIFYDKNKKPVINEEIFDYVINLVQEHGSDIWWEKDADELLPQEYRNLGYTKEMDIMDVWFDSGSSSISYHIPNTNVPYDLYLEGVDQYRGWFNSSIINSVAYYGFAPYKQLISHGFTLDGKGEKMSKSKGNVIDPTSVAKERGADILRLWVANSEYSNDVSISNEILDQNAELYRKLRNTIRFLLGNLDGFKYDATLEREGIHLYIKEELELLKNKVVNYYDQFKFINVIKEINNYIVDLSSFYLSVTKDILYVDKKDSKRRLMTLTNFYEIVEFLVVALAPIIPATAEEIYEHFDKVNKKESVMLEEFPQVKPVNFAILDKFKVFFELRDKVNQLIENAVKNHQIKRSNEAKLYLDVHDQFLASLDLKLLLMVGDIEFSDKFALEVFKSEKCARCWNHFLPNLIVDQLCPNCSSIIADLVKEQNLNE</sequence>
<dbReference type="InterPro" id="IPR050081">
    <property type="entry name" value="Ile-tRNA_ligase"/>
</dbReference>
<dbReference type="Proteomes" id="UP001344817">
    <property type="component" value="Unassembled WGS sequence"/>
</dbReference>
<organism evidence="13 14">
    <name type="scientific">Mycoplasmopsis ciconiae</name>
    <dbReference type="NCBI Taxonomy" id="561067"/>
    <lineage>
        <taxon>Bacteria</taxon>
        <taxon>Bacillati</taxon>
        <taxon>Mycoplasmatota</taxon>
        <taxon>Mycoplasmoidales</taxon>
        <taxon>Metamycoplasmataceae</taxon>
        <taxon>Mycoplasmopsis</taxon>
    </lineage>
</organism>
<dbReference type="Gene3D" id="1.10.10.830">
    <property type="entry name" value="Ile-tRNA synthetase CP2 domain-like"/>
    <property type="match status" value="1"/>
</dbReference>
<dbReference type="SUPFAM" id="SSF47323">
    <property type="entry name" value="Anticodon-binding domain of a subclass of class I aminoacyl-tRNA synthetases"/>
    <property type="match status" value="1"/>
</dbReference>
<dbReference type="GO" id="GO:0004822">
    <property type="term" value="F:isoleucine-tRNA ligase activity"/>
    <property type="evidence" value="ECO:0007669"/>
    <property type="project" value="UniProtKB-EC"/>
</dbReference>
<feature type="binding site" evidence="10">
    <location>
        <position position="860"/>
    </location>
    <ligand>
        <name>Zn(2+)</name>
        <dbReference type="ChEBI" id="CHEBI:29105"/>
    </ligand>
</feature>
<dbReference type="RefSeq" id="WP_330500838.1">
    <property type="nucleotide sequence ID" value="NZ_JAZDWZ010000006.1"/>
</dbReference>
<keyword evidence="10" id="KW-0479">Metal-binding</keyword>
<dbReference type="InterPro" id="IPR023585">
    <property type="entry name" value="Ile-tRNA-ligase_type1"/>
</dbReference>
<evidence type="ECO:0000256" key="1">
    <source>
        <dbReference type="ARBA" id="ARBA00006887"/>
    </source>
</evidence>
<evidence type="ECO:0000313" key="13">
    <source>
        <dbReference type="EMBL" id="MEE3928426.1"/>
    </source>
</evidence>
<dbReference type="InterPro" id="IPR009080">
    <property type="entry name" value="tRNAsynth_Ia_anticodon-bd"/>
</dbReference>
<comment type="catalytic activity">
    <reaction evidence="9 10">
        <text>tRNA(Ile) + L-isoleucine + ATP = L-isoleucyl-tRNA(Ile) + AMP + diphosphate</text>
        <dbReference type="Rhea" id="RHEA:11060"/>
        <dbReference type="Rhea" id="RHEA-COMP:9666"/>
        <dbReference type="Rhea" id="RHEA-COMP:9695"/>
        <dbReference type="ChEBI" id="CHEBI:30616"/>
        <dbReference type="ChEBI" id="CHEBI:33019"/>
        <dbReference type="ChEBI" id="CHEBI:58045"/>
        <dbReference type="ChEBI" id="CHEBI:78442"/>
        <dbReference type="ChEBI" id="CHEBI:78528"/>
        <dbReference type="ChEBI" id="CHEBI:456215"/>
        <dbReference type="EC" id="6.1.1.5"/>
    </reaction>
</comment>
<evidence type="ECO:0000259" key="11">
    <source>
        <dbReference type="Pfam" id="PF00133"/>
    </source>
</evidence>
<gene>
    <name evidence="10 13" type="primary">ileS</name>
    <name evidence="13" type="ORF">V2E24_02440</name>
</gene>
<evidence type="ECO:0000256" key="8">
    <source>
        <dbReference type="ARBA" id="ARBA00025217"/>
    </source>
</evidence>
<evidence type="ECO:0000256" key="4">
    <source>
        <dbReference type="ARBA" id="ARBA00022741"/>
    </source>
</evidence>
<dbReference type="PRINTS" id="PR00984">
    <property type="entry name" value="TRNASYNTHILE"/>
</dbReference>
<dbReference type="HAMAP" id="MF_02002">
    <property type="entry name" value="Ile_tRNA_synth_type1"/>
    <property type="match status" value="1"/>
</dbReference>
<feature type="short sequence motif" description="'HIGH' region" evidence="10">
    <location>
        <begin position="57"/>
        <end position="67"/>
    </location>
</feature>
<keyword evidence="10" id="KW-0862">Zinc</keyword>
<name>A0ABU7MMY8_9BACT</name>
<dbReference type="Pfam" id="PF00133">
    <property type="entry name" value="tRNA-synt_1"/>
    <property type="match status" value="1"/>
</dbReference>
<evidence type="ECO:0000256" key="6">
    <source>
        <dbReference type="ARBA" id="ARBA00022917"/>
    </source>
</evidence>
<evidence type="ECO:0000313" key="14">
    <source>
        <dbReference type="Proteomes" id="UP001344817"/>
    </source>
</evidence>
<evidence type="ECO:0000256" key="9">
    <source>
        <dbReference type="ARBA" id="ARBA00048359"/>
    </source>
</evidence>
<keyword evidence="4 10" id="KW-0547">Nucleotide-binding</keyword>
<reference evidence="13" key="1">
    <citation type="submission" date="2024-01" db="EMBL/GenBank/DDBJ databases">
        <title>Genome sequence of Mycoplasma ciconiae type strain DSM 25251.</title>
        <authorList>
            <person name="Spergser J."/>
        </authorList>
    </citation>
    <scope>NUCLEOTIDE SEQUENCE [LARGE SCALE GENOMIC DNA]</scope>
    <source>
        <strain evidence="13">DSM 25251</strain>
    </source>
</reference>
<dbReference type="InterPro" id="IPR013155">
    <property type="entry name" value="M/V/L/I-tRNA-synth_anticd-bd"/>
</dbReference>
<proteinExistence type="inferred from homology"/>
<dbReference type="InterPro" id="IPR002301">
    <property type="entry name" value="Ile-tRNA-ligase"/>
</dbReference>
<comment type="function">
    <text evidence="8 10">Catalyzes the attachment of isoleucine to tRNA(Ile). As IleRS can inadvertently accommodate and process structurally similar amino acids such as valine, to avoid such errors it has two additional distinct tRNA(Ile)-dependent editing activities. One activity is designated as 'pretransfer' editing and involves the hydrolysis of activated Val-AMP. The other activity is designated 'posttransfer' editing and involves deacylation of mischarged Val-tRNA(Ile).</text>
</comment>
<dbReference type="EC" id="6.1.1.5" evidence="10"/>
<dbReference type="SUPFAM" id="SSF50677">
    <property type="entry name" value="ValRS/IleRS/LeuRS editing domain"/>
    <property type="match status" value="1"/>
</dbReference>
<dbReference type="InterPro" id="IPR033708">
    <property type="entry name" value="Anticodon_Ile_BEm"/>
</dbReference>
<dbReference type="InterPro" id="IPR002300">
    <property type="entry name" value="aa-tRNA-synth_Ia"/>
</dbReference>
<keyword evidence="3 10" id="KW-0436">Ligase</keyword>
<keyword evidence="2 10" id="KW-0963">Cytoplasm</keyword>
<dbReference type="PANTHER" id="PTHR42765">
    <property type="entry name" value="SOLEUCYL-TRNA SYNTHETASE"/>
    <property type="match status" value="1"/>
</dbReference>
<dbReference type="CDD" id="cd07960">
    <property type="entry name" value="Anticodon_Ia_Ile_BEm"/>
    <property type="match status" value="1"/>
</dbReference>
<keyword evidence="7 10" id="KW-0030">Aminoacyl-tRNA synthetase</keyword>
<dbReference type="Gene3D" id="1.10.730.20">
    <property type="match status" value="1"/>
</dbReference>
<comment type="similarity">
    <text evidence="1 10">Belongs to the class-I aminoacyl-tRNA synthetase family. IleS type 1 subfamily.</text>
</comment>